<evidence type="ECO:0000256" key="12">
    <source>
        <dbReference type="ARBA" id="ARBA00022990"/>
    </source>
</evidence>
<dbReference type="Proteomes" id="UP000694402">
    <property type="component" value="Unassembled WGS sequence"/>
</dbReference>
<dbReference type="GO" id="GO:0006631">
    <property type="term" value="P:fatty acid metabolic process"/>
    <property type="evidence" value="ECO:0007669"/>
    <property type="project" value="UniProtKB-KW"/>
</dbReference>
<dbReference type="AlphaFoldDB" id="A0A8C8K1M5"/>
<evidence type="ECO:0000256" key="3">
    <source>
        <dbReference type="ARBA" id="ARBA00004443"/>
    </source>
</evidence>
<accession>A0A8C8K1M5</accession>
<comment type="catalytic activity">
    <reaction evidence="30">
        <text>propanoyl-CoA + (R)-carnitine = O-propanoyl-(R)-carnitine + CoA</text>
        <dbReference type="Rhea" id="RHEA:44976"/>
        <dbReference type="ChEBI" id="CHEBI:16347"/>
        <dbReference type="ChEBI" id="CHEBI:53210"/>
        <dbReference type="ChEBI" id="CHEBI:57287"/>
        <dbReference type="ChEBI" id="CHEBI:57392"/>
    </reaction>
    <physiologicalReaction direction="left-to-right" evidence="30">
        <dbReference type="Rhea" id="RHEA:44977"/>
    </physiologicalReaction>
</comment>
<evidence type="ECO:0000256" key="24">
    <source>
        <dbReference type="ARBA" id="ARBA00051534"/>
    </source>
</evidence>
<dbReference type="GO" id="GO:0008458">
    <property type="term" value="F:carnitine O-octanoyltransferase activity"/>
    <property type="evidence" value="ECO:0007669"/>
    <property type="project" value="UniProtKB-EC"/>
</dbReference>
<dbReference type="InterPro" id="IPR000542">
    <property type="entry name" value="Carn_acyl_trans"/>
</dbReference>
<evidence type="ECO:0000256" key="10">
    <source>
        <dbReference type="ARBA" id="ARBA00022824"/>
    </source>
</evidence>
<evidence type="ECO:0000256" key="9">
    <source>
        <dbReference type="ARBA" id="ARBA00022792"/>
    </source>
</evidence>
<dbReference type="FunFam" id="3.30.559.70:FF:000002">
    <property type="entry name" value="Carnitine O-acetyltransferase"/>
    <property type="match status" value="1"/>
</dbReference>
<evidence type="ECO:0000313" key="39">
    <source>
        <dbReference type="Ensembl" id="ENSOTSP00005103115.2"/>
    </source>
</evidence>
<evidence type="ECO:0000256" key="21">
    <source>
        <dbReference type="ARBA" id="ARBA00050860"/>
    </source>
</evidence>
<evidence type="ECO:0000256" key="8">
    <source>
        <dbReference type="ARBA" id="ARBA00022679"/>
    </source>
</evidence>
<proteinExistence type="inferred from homology"/>
<evidence type="ECO:0000256" key="13">
    <source>
        <dbReference type="ARBA" id="ARBA00023098"/>
    </source>
</evidence>
<evidence type="ECO:0000256" key="19">
    <source>
        <dbReference type="ARBA" id="ARBA00050207"/>
    </source>
</evidence>
<evidence type="ECO:0000256" key="6">
    <source>
        <dbReference type="ARBA" id="ARBA00011245"/>
    </source>
</evidence>
<evidence type="ECO:0000256" key="36">
    <source>
        <dbReference type="PIRSR" id="PIRSR600542-1"/>
    </source>
</evidence>
<evidence type="ECO:0000256" key="32">
    <source>
        <dbReference type="ARBA" id="ARBA00066418"/>
    </source>
</evidence>
<keyword evidence="16" id="KW-0576">Peroxisome</keyword>
<keyword evidence="40" id="KW-1185">Reference proteome</keyword>
<comment type="similarity">
    <text evidence="4">Belongs to the carnitine/choline acetyltransferase family.</text>
</comment>
<gene>
    <name evidence="39" type="primary">LOC112248419</name>
</gene>
<keyword evidence="13" id="KW-0443">Lipid metabolism</keyword>
<evidence type="ECO:0000256" key="34">
    <source>
        <dbReference type="ARBA" id="ARBA00074976"/>
    </source>
</evidence>
<dbReference type="PROSITE" id="PS00440">
    <property type="entry name" value="ACYLTRANSF_C_2"/>
    <property type="match status" value="1"/>
</dbReference>
<dbReference type="Gene3D" id="3.30.559.70">
    <property type="entry name" value="Choline/Carnitine o-acyltransferase, domain 2"/>
    <property type="match status" value="1"/>
</dbReference>
<evidence type="ECO:0000256" key="30">
    <source>
        <dbReference type="ARBA" id="ARBA00053012"/>
    </source>
</evidence>
<evidence type="ECO:0000256" key="15">
    <source>
        <dbReference type="ARBA" id="ARBA00023136"/>
    </source>
</evidence>
<evidence type="ECO:0000256" key="25">
    <source>
        <dbReference type="ARBA" id="ARBA00051554"/>
    </source>
</evidence>
<evidence type="ECO:0000256" key="37">
    <source>
        <dbReference type="SAM" id="MobiDB-lite"/>
    </source>
</evidence>
<dbReference type="GO" id="GO:0019254">
    <property type="term" value="P:carnitine metabolic process, CoA-linked"/>
    <property type="evidence" value="ECO:0007669"/>
    <property type="project" value="TreeGrafter"/>
</dbReference>
<evidence type="ECO:0000256" key="14">
    <source>
        <dbReference type="ARBA" id="ARBA00023128"/>
    </source>
</evidence>
<reference evidence="39" key="1">
    <citation type="submission" date="2025-08" db="UniProtKB">
        <authorList>
            <consortium name="Ensembl"/>
        </authorList>
    </citation>
    <scope>IDENTIFICATION</scope>
</reference>
<evidence type="ECO:0000256" key="33">
    <source>
        <dbReference type="ARBA" id="ARBA00066910"/>
    </source>
</evidence>
<dbReference type="SUPFAM" id="SSF52777">
    <property type="entry name" value="CoA-dependent acyltransferases"/>
    <property type="match status" value="2"/>
</dbReference>
<comment type="catalytic activity">
    <reaction evidence="29">
        <text>acetoacetyl-CoA + (R)-carnitine = O-3-oxobutanoyl-(R)-carnitine + CoA</text>
        <dbReference type="Rhea" id="RHEA:44996"/>
        <dbReference type="ChEBI" id="CHEBI:16347"/>
        <dbReference type="ChEBI" id="CHEBI:57286"/>
        <dbReference type="ChEBI" id="CHEBI:57287"/>
        <dbReference type="ChEBI" id="CHEBI:84841"/>
    </reaction>
    <physiologicalReaction direction="left-to-right" evidence="29">
        <dbReference type="Rhea" id="RHEA:44997"/>
    </physiologicalReaction>
</comment>
<feature type="active site" description="Proton acceptor" evidence="36">
    <location>
        <position position="611"/>
    </location>
</feature>
<comment type="catalytic activity">
    <reaction evidence="19">
        <text>2-methylbutanoyl-CoA + (R)-carnitine = O-2-methylbutanoyl-(R)-carnitine + CoA</text>
        <dbReference type="Rhea" id="RHEA:44992"/>
        <dbReference type="ChEBI" id="CHEBI:16347"/>
        <dbReference type="ChEBI" id="CHEBI:57287"/>
        <dbReference type="ChEBI" id="CHEBI:57336"/>
        <dbReference type="ChEBI" id="CHEBI:84840"/>
    </reaction>
    <physiologicalReaction direction="left-to-right" evidence="19">
        <dbReference type="Rhea" id="RHEA:44993"/>
    </physiologicalReaction>
</comment>
<dbReference type="Pfam" id="PF05760">
    <property type="entry name" value="IER"/>
    <property type="match status" value="1"/>
</dbReference>
<comment type="catalytic activity">
    <reaction evidence="28">
        <text>(R)-carnitine + acetyl-CoA = O-acetyl-(R)-carnitine + CoA</text>
        <dbReference type="Rhea" id="RHEA:21136"/>
        <dbReference type="ChEBI" id="CHEBI:16347"/>
        <dbReference type="ChEBI" id="CHEBI:57287"/>
        <dbReference type="ChEBI" id="CHEBI:57288"/>
        <dbReference type="ChEBI" id="CHEBI:57589"/>
        <dbReference type="EC" id="2.3.1.7"/>
    </reaction>
    <physiologicalReaction direction="left-to-right" evidence="28">
        <dbReference type="Rhea" id="RHEA:21137"/>
    </physiologicalReaction>
</comment>
<organism evidence="39 40">
    <name type="scientific">Oncorhynchus tshawytscha</name>
    <name type="common">Chinook salmon</name>
    <name type="synonym">Salmo tshawytscha</name>
    <dbReference type="NCBI Taxonomy" id="74940"/>
    <lineage>
        <taxon>Eukaryota</taxon>
        <taxon>Metazoa</taxon>
        <taxon>Chordata</taxon>
        <taxon>Craniata</taxon>
        <taxon>Vertebrata</taxon>
        <taxon>Euteleostomi</taxon>
        <taxon>Actinopterygii</taxon>
        <taxon>Neopterygii</taxon>
        <taxon>Teleostei</taxon>
        <taxon>Protacanthopterygii</taxon>
        <taxon>Salmoniformes</taxon>
        <taxon>Salmonidae</taxon>
        <taxon>Salmoninae</taxon>
        <taxon>Oncorhynchus</taxon>
    </lineage>
</organism>
<comment type="catalytic activity">
    <reaction evidence="25">
        <text>3-methylbutanoyl-CoA + (R)-carnitine = O-3-methylbutanoyl-(R)-carnitine + CoA</text>
        <dbReference type="Rhea" id="RHEA:44984"/>
        <dbReference type="ChEBI" id="CHEBI:16347"/>
        <dbReference type="ChEBI" id="CHEBI:57287"/>
        <dbReference type="ChEBI" id="CHEBI:57345"/>
        <dbReference type="ChEBI" id="CHEBI:70819"/>
    </reaction>
    <physiologicalReaction direction="left-to-right" evidence="25">
        <dbReference type="Rhea" id="RHEA:44985"/>
    </physiologicalReaction>
</comment>
<evidence type="ECO:0000313" key="40">
    <source>
        <dbReference type="Proteomes" id="UP000694402"/>
    </source>
</evidence>
<comment type="catalytic activity">
    <reaction evidence="18">
        <text>decanoyl-CoA + (R)-carnitine = O-decanoyl-(R)-carnitine + CoA</text>
        <dbReference type="Rhea" id="RHEA:44828"/>
        <dbReference type="ChEBI" id="CHEBI:16347"/>
        <dbReference type="ChEBI" id="CHEBI:28717"/>
        <dbReference type="ChEBI" id="CHEBI:57287"/>
        <dbReference type="ChEBI" id="CHEBI:61430"/>
    </reaction>
    <physiologicalReaction direction="left-to-right" evidence="18">
        <dbReference type="Rhea" id="RHEA:44829"/>
    </physiologicalReaction>
</comment>
<dbReference type="GeneTree" id="ENSGT01150000286917"/>
<comment type="catalytic activity">
    <reaction evidence="20">
        <text>butanoyl-CoA + (R)-carnitine = O-butanoyl-(R)-carnitine + CoA</text>
        <dbReference type="Rhea" id="RHEA:44980"/>
        <dbReference type="ChEBI" id="CHEBI:16347"/>
        <dbReference type="ChEBI" id="CHEBI:21949"/>
        <dbReference type="ChEBI" id="CHEBI:57287"/>
        <dbReference type="ChEBI" id="CHEBI:57371"/>
    </reaction>
    <physiologicalReaction direction="left-to-right" evidence="20">
        <dbReference type="Rhea" id="RHEA:44981"/>
    </physiologicalReaction>
</comment>
<evidence type="ECO:0000256" key="27">
    <source>
        <dbReference type="ARBA" id="ARBA00051962"/>
    </source>
</evidence>
<dbReference type="InterPro" id="IPR008653">
    <property type="entry name" value="IER"/>
</dbReference>
<comment type="catalytic activity">
    <reaction evidence="27">
        <text>hexanoyl-CoA + (R)-carnitine = O-hexanoyl-(R)-carnitine + CoA</text>
        <dbReference type="Rhea" id="RHEA:44972"/>
        <dbReference type="ChEBI" id="CHEBI:16347"/>
        <dbReference type="ChEBI" id="CHEBI:57287"/>
        <dbReference type="ChEBI" id="CHEBI:62620"/>
        <dbReference type="ChEBI" id="CHEBI:84834"/>
    </reaction>
    <physiologicalReaction direction="left-to-right" evidence="27">
        <dbReference type="Rhea" id="RHEA:44973"/>
    </physiologicalReaction>
</comment>
<evidence type="ECO:0000256" key="16">
    <source>
        <dbReference type="ARBA" id="ARBA00023140"/>
    </source>
</evidence>
<evidence type="ECO:0000256" key="29">
    <source>
        <dbReference type="ARBA" id="ARBA00052568"/>
    </source>
</evidence>
<dbReference type="Ensembl" id="ENSOTST00005111502.2">
    <property type="protein sequence ID" value="ENSOTSP00005103115.2"/>
    <property type="gene ID" value="ENSOTSG00005060886.1"/>
</dbReference>
<evidence type="ECO:0000256" key="17">
    <source>
        <dbReference type="ARBA" id="ARBA00023315"/>
    </source>
</evidence>
<keyword evidence="11" id="KW-0276">Fatty acid metabolism</keyword>
<comment type="catalytic activity">
    <reaction evidence="21">
        <text>3-hydroxybutanoyl-CoA + (R)-carnitine = O-3-hydroxybutanoyl-(R)-carnitine + CoA</text>
        <dbReference type="Rhea" id="RHEA:45000"/>
        <dbReference type="ChEBI" id="CHEBI:16347"/>
        <dbReference type="ChEBI" id="CHEBI:57287"/>
        <dbReference type="ChEBI" id="CHEBI:78611"/>
        <dbReference type="ChEBI" id="CHEBI:84842"/>
    </reaction>
    <physiologicalReaction direction="left-to-right" evidence="21">
        <dbReference type="Rhea" id="RHEA:45001"/>
    </physiologicalReaction>
</comment>
<evidence type="ECO:0000256" key="2">
    <source>
        <dbReference type="ARBA" id="ARBA00004275"/>
    </source>
</evidence>
<keyword evidence="15" id="KW-0472">Membrane</keyword>
<dbReference type="EC" id="2.3.1.137" evidence="32"/>
<reference evidence="39" key="2">
    <citation type="submission" date="2025-09" db="UniProtKB">
        <authorList>
            <consortium name="Ensembl"/>
        </authorList>
    </citation>
    <scope>IDENTIFICATION</scope>
</reference>
<evidence type="ECO:0000256" key="18">
    <source>
        <dbReference type="ARBA" id="ARBA00050133"/>
    </source>
</evidence>
<dbReference type="GO" id="GO:0005743">
    <property type="term" value="C:mitochondrial inner membrane"/>
    <property type="evidence" value="ECO:0007669"/>
    <property type="project" value="UniProtKB-SubCell"/>
</dbReference>
<dbReference type="GO" id="GO:0004092">
    <property type="term" value="F:carnitine O-acetyltransferase activity"/>
    <property type="evidence" value="ECO:0007669"/>
    <property type="project" value="UniProtKB-EC"/>
</dbReference>
<dbReference type="EC" id="2.3.1.7" evidence="33"/>
<evidence type="ECO:0000259" key="38">
    <source>
        <dbReference type="Pfam" id="PF00755"/>
    </source>
</evidence>
<comment type="catalytic activity">
    <reaction evidence="23">
        <text>octanoyl-CoA + (R)-carnitine = O-octanoyl-(R)-carnitine + CoA</text>
        <dbReference type="Rhea" id="RHEA:17177"/>
        <dbReference type="ChEBI" id="CHEBI:16347"/>
        <dbReference type="ChEBI" id="CHEBI:18102"/>
        <dbReference type="ChEBI" id="CHEBI:57287"/>
        <dbReference type="ChEBI" id="CHEBI:57386"/>
        <dbReference type="EC" id="2.3.1.137"/>
    </reaction>
    <physiologicalReaction direction="left-to-right" evidence="23">
        <dbReference type="Rhea" id="RHEA:17178"/>
    </physiologicalReaction>
</comment>
<feature type="region of interest" description="Disordered" evidence="37">
    <location>
        <begin position="195"/>
        <end position="218"/>
    </location>
</feature>
<comment type="similarity">
    <text evidence="5">Belongs to the IER family.</text>
</comment>
<comment type="catalytic activity">
    <reaction evidence="26">
        <text>2-methylpropanoyl-CoA + (R)-carnitine = O-isobutanoyl-(R)-carnitine + CoA</text>
        <dbReference type="Rhea" id="RHEA:44988"/>
        <dbReference type="ChEBI" id="CHEBI:16347"/>
        <dbReference type="ChEBI" id="CHEBI:57287"/>
        <dbReference type="ChEBI" id="CHEBI:57338"/>
        <dbReference type="ChEBI" id="CHEBI:84838"/>
    </reaction>
    <physiologicalReaction direction="left-to-right" evidence="26">
        <dbReference type="Rhea" id="RHEA:44989"/>
    </physiologicalReaction>
</comment>
<sequence>MACAVDAQNLISISLRKMHNSRTQRGGIKLHKNLLVTYVLKNARDFYMSMEFAEMYSCLQQNGEMRTVCDEKQDSFEMTGNCEDLAGEFCCNYTGDVLDTYHCAAPQSASHPAMVPDAQIQTAPACFMAPVYQCDPNLKSSGVCWDCYAEPYTANQDIPVSNTHNQKTVLDLDTHVVTTVENGYLPPDYCVSFKQHGQGPQSSHKKRKMDSSDASDSDYLSDFVPMSCKRIRSDDVSCCNSEQLDTPNISNLMSVLGSGFTELLNWQTDVEQLRSGLVKPYHLVKPVSVTILPERSSHHQDNLPKLPVPPLRQTFERYLLMLEPLLSEEELDHTRKLVKEFLIPGGVGDRLQRSLERRASNKGNWLTEWWMQSAYLDSRMPVAVYSSPGVALPRMTFQDRQGQMRFAAKLIAGVLDFKKMIDSETLPIEYLGGKPLCMDQYYQILSSCRIPGPKRDTVVNHAVGKVAPTHITVVHNFQFFVLDVYNSDGSPLTVDQIYMQLEKVWNSSLQSNKEPIGILTSQHRNTWGKAYNNLIKDKTNKESVRAIQKSIFTVCLDAPMPQMSEQRYQSRVAAQMLHGGGSRWNSGNRWFDKTLQFIVGEDGTCGLVYEHAPAEGPPIVFLVDHVVEYMRRMEVVRTPMTPLPMPPKLRFNITPEVKKDIESAKQNMNIMSHDLDVNVVFFSDYGRNVPRAHKLSPDAFIQMALQLAYFRMYKMCCSTYESASLRMFALGRTDTIRSCSNESLNFVQAMEDPAKPNAEKVFLLDKACQAHREYTHMAIHGQAIDRHLLGLKLQAIEELTSMPEIFMDTAYAVAEHFHLSTSQAGAKTDCVMCFGPMVPDGYGVCYNPMTDHINIAITAFNSCEETHAANFGRGVKKALRDMRSLLEETANAKQ</sequence>
<comment type="subcellular location">
    <subcellularLocation>
        <location evidence="1">Endoplasmic reticulum</location>
    </subcellularLocation>
    <subcellularLocation>
        <location evidence="3">Mitochondrion inner membrane</location>
        <topology evidence="3">Peripheral membrane protein</topology>
        <orientation evidence="3">Matrix side</orientation>
    </subcellularLocation>
    <subcellularLocation>
        <location evidence="2">Peroxisome</location>
    </subcellularLocation>
</comment>
<evidence type="ECO:0000256" key="7">
    <source>
        <dbReference type="ARBA" id="ARBA00022448"/>
    </source>
</evidence>
<evidence type="ECO:0000256" key="1">
    <source>
        <dbReference type="ARBA" id="ARBA00004240"/>
    </source>
</evidence>
<comment type="catalytic activity">
    <reaction evidence="22">
        <text>4,8-dimethylnonanoyl-CoA + (R)-carnitine = O-4,8-dimethylnonanoyl-(R)-carnitine + CoA</text>
        <dbReference type="Rhea" id="RHEA:44860"/>
        <dbReference type="ChEBI" id="CHEBI:16347"/>
        <dbReference type="ChEBI" id="CHEBI:57287"/>
        <dbReference type="ChEBI" id="CHEBI:77061"/>
        <dbReference type="ChEBI" id="CHEBI:84654"/>
    </reaction>
    <physiologicalReaction direction="left-to-right" evidence="22">
        <dbReference type="Rhea" id="RHEA:44861"/>
    </physiologicalReaction>
</comment>
<evidence type="ECO:0000256" key="11">
    <source>
        <dbReference type="ARBA" id="ARBA00022832"/>
    </source>
</evidence>
<evidence type="ECO:0000256" key="22">
    <source>
        <dbReference type="ARBA" id="ARBA00051087"/>
    </source>
</evidence>
<dbReference type="FunFam" id="3.30.559.10:FF:000001">
    <property type="entry name" value="Carnitine O-acetyltransferase"/>
    <property type="match status" value="1"/>
</dbReference>
<keyword evidence="12" id="KW-0007">Acetylation</keyword>
<keyword evidence="8" id="KW-0808">Transferase</keyword>
<name>A0A8C8K1M5_ONCTS</name>
<evidence type="ECO:0000256" key="35">
    <source>
        <dbReference type="ARBA" id="ARBA00079830"/>
    </source>
</evidence>
<evidence type="ECO:0000256" key="5">
    <source>
        <dbReference type="ARBA" id="ARBA00006186"/>
    </source>
</evidence>
<dbReference type="InterPro" id="IPR023213">
    <property type="entry name" value="CAT-like_dom_sf"/>
</dbReference>
<evidence type="ECO:0000256" key="23">
    <source>
        <dbReference type="ARBA" id="ARBA00051518"/>
    </source>
</evidence>
<keyword evidence="9" id="KW-0999">Mitochondrion inner membrane</keyword>
<protein>
    <recommendedName>
        <fullName evidence="34">Carnitine O-acetyltransferase</fullName>
        <ecNumber evidence="32">2.3.1.137</ecNumber>
        <ecNumber evidence="33">2.3.1.7</ecNumber>
    </recommendedName>
    <alternativeName>
        <fullName evidence="35">Carnitine acetyltransferase</fullName>
    </alternativeName>
</protein>
<dbReference type="InterPro" id="IPR039551">
    <property type="entry name" value="Cho/carn_acyl_trans"/>
</dbReference>
<evidence type="ECO:0000256" key="4">
    <source>
        <dbReference type="ARBA" id="ARBA00005232"/>
    </source>
</evidence>
<dbReference type="GO" id="GO:0005783">
    <property type="term" value="C:endoplasmic reticulum"/>
    <property type="evidence" value="ECO:0007669"/>
    <property type="project" value="UniProtKB-SubCell"/>
</dbReference>
<dbReference type="PANTHER" id="PTHR22589">
    <property type="entry name" value="CARNITINE O-ACYLTRANSFERASE"/>
    <property type="match status" value="1"/>
</dbReference>
<keyword evidence="17" id="KW-0012">Acyltransferase</keyword>
<evidence type="ECO:0000256" key="20">
    <source>
        <dbReference type="ARBA" id="ARBA00050851"/>
    </source>
</evidence>
<dbReference type="Pfam" id="PF00755">
    <property type="entry name" value="Carn_acyltransf"/>
    <property type="match status" value="1"/>
</dbReference>
<comment type="subunit">
    <text evidence="6">Monomer.</text>
</comment>
<comment type="function">
    <text evidence="31">Catalyzes the reversible transfer of acyl groups from carnitine to coenzyme A (CoA) and regulates the acyl-CoA/CoA ratio. Also plays a crucial role in the transport of fatty acids for beta-oxidation. Responsible for the synthesis of short- and branched-chain acylcarnitines. Active towards some branched-chain amino acid oxidation pathway (BCAAO) intermediates. Trans-2-enoyl-CoAs and 2-methylacyl-CoAs are poor substrates.</text>
</comment>
<dbReference type="InterPro" id="IPR042231">
    <property type="entry name" value="Cho/carn_acyl_trans_2"/>
</dbReference>
<evidence type="ECO:0000256" key="31">
    <source>
        <dbReference type="ARBA" id="ARBA00058613"/>
    </source>
</evidence>
<keyword evidence="7" id="KW-0813">Transport</keyword>
<comment type="catalytic activity">
    <reaction evidence="24">
        <text>2,6-dimethylheptanoyl-CoA + (R)-carnitine = O-2,6-dimethylheptanoyl-(R)-carnitine + CoA</text>
        <dbReference type="Rhea" id="RHEA:45004"/>
        <dbReference type="ChEBI" id="CHEBI:16347"/>
        <dbReference type="ChEBI" id="CHEBI:57287"/>
        <dbReference type="ChEBI" id="CHEBI:84843"/>
        <dbReference type="ChEBI" id="CHEBI:84847"/>
    </reaction>
    <physiologicalReaction direction="left-to-right" evidence="24">
        <dbReference type="Rhea" id="RHEA:45005"/>
    </physiologicalReaction>
</comment>
<evidence type="ECO:0000256" key="26">
    <source>
        <dbReference type="ARBA" id="ARBA00051955"/>
    </source>
</evidence>
<dbReference type="PANTHER" id="PTHR22589:SF50">
    <property type="entry name" value="CARNITINE O-ACETYLTRANSFERASE"/>
    <property type="match status" value="1"/>
</dbReference>
<keyword evidence="10" id="KW-0256">Endoplasmic reticulum</keyword>
<feature type="domain" description="Choline/carnitine acyltransferase" evidence="38">
    <location>
        <begin position="306"/>
        <end position="873"/>
    </location>
</feature>
<dbReference type="Gene3D" id="3.30.559.10">
    <property type="entry name" value="Chloramphenicol acetyltransferase-like domain"/>
    <property type="match status" value="1"/>
</dbReference>
<keyword evidence="14" id="KW-0496">Mitochondrion</keyword>
<evidence type="ECO:0000256" key="28">
    <source>
        <dbReference type="ARBA" id="ARBA00052310"/>
    </source>
</evidence>
<dbReference type="GO" id="GO:0005777">
    <property type="term" value="C:peroxisome"/>
    <property type="evidence" value="ECO:0007669"/>
    <property type="project" value="UniProtKB-SubCell"/>
</dbReference>